<dbReference type="InterPro" id="IPR041274">
    <property type="entry name" value="IPU_b_solenoid"/>
</dbReference>
<proteinExistence type="predicted"/>
<sequence length="501" mass="54847">MRFPVVCYLVSTVVFAVCQAATLPRGNRTVANQHLQTWWHPTGEINPSTPVLDGNVRQSHVYTIQVAADKTYYDSFVYESIPRSGYGQRLSPTNDTLGGNTDGVSIEGVAGINMAWTQFLYATDVTVKITRGDGFAPPDPSKVVIRPTTLTYRMSTDGQSLYIKVPYSDREQKFSVEFQDDLWSYRGGGTDGLFVQDVDPNGPNFVLSYNSSNPVLGIEPTNALLIFASPFPPSSEVPDKSRHSTYVVPKGHVASLQNVTQSTVYFPPGVYWFGGANHGILSPSVDWVHFAPGSYVKGAIEYNTTASLVKATGYGVLSGEQYVYQANVADGYTNNKSDATSLRMWSGSLTANQTWICHGPTINAPPFNTMDFHGAPVSHVSDYKQVGAFFWQTDGMEVYPGSTFSDIFYHVGDDCVKTYYSDVDIRRLVVWKTTNDPIFQMGWAPRNVTNVTASDINIIHARYPGANMVVPSAIIGASPNYLDISATPTTPTSLATSQTLN</sequence>
<dbReference type="GeneID" id="39588150"/>
<dbReference type="STRING" id="105984.A0A427XEX0"/>
<dbReference type="OrthoDB" id="406508at2759"/>
<reference evidence="3 4" key="1">
    <citation type="submission" date="2018-11" db="EMBL/GenBank/DDBJ databases">
        <title>Genome sequence of Apiotrichum porosum DSM 27194.</title>
        <authorList>
            <person name="Aliyu H."/>
            <person name="Gorte O."/>
            <person name="Ochsenreither K."/>
        </authorList>
    </citation>
    <scope>NUCLEOTIDE SEQUENCE [LARGE SCALE GENOMIC DNA]</scope>
    <source>
        <strain evidence="3 4">DSM 27194</strain>
    </source>
</reference>
<dbReference type="Pfam" id="PF18841">
    <property type="entry name" value="B_solenoid_dext"/>
    <property type="match status" value="1"/>
</dbReference>
<dbReference type="Gene3D" id="2.60.350.10">
    <property type="entry name" value="Dextranase, N-terminal"/>
    <property type="match status" value="1"/>
</dbReference>
<protein>
    <recommendedName>
        <fullName evidence="2">Glycoside hydrolase family 49 N-terminal domain-containing protein</fullName>
    </recommendedName>
</protein>
<dbReference type="Pfam" id="PF18783">
    <property type="entry name" value="IPU_b_solenoid"/>
    <property type="match status" value="1"/>
</dbReference>
<dbReference type="InterPro" id="IPR035953">
    <property type="entry name" value="Dextranase_N-ter"/>
</dbReference>
<dbReference type="InterPro" id="IPR011050">
    <property type="entry name" value="Pectin_lyase_fold/virulence"/>
</dbReference>
<evidence type="ECO:0000313" key="3">
    <source>
        <dbReference type="EMBL" id="RSH77297.1"/>
    </source>
</evidence>
<evidence type="ECO:0000256" key="1">
    <source>
        <dbReference type="SAM" id="SignalP"/>
    </source>
</evidence>
<dbReference type="EMBL" id="RSCE01000017">
    <property type="protein sequence ID" value="RSH77297.1"/>
    <property type="molecule type" value="Genomic_DNA"/>
</dbReference>
<evidence type="ECO:0000259" key="2">
    <source>
        <dbReference type="Pfam" id="PF17433"/>
    </source>
</evidence>
<dbReference type="Proteomes" id="UP000279236">
    <property type="component" value="Unassembled WGS sequence"/>
</dbReference>
<dbReference type="InterPro" id="IPR012334">
    <property type="entry name" value="Pectin_lyas_fold"/>
</dbReference>
<keyword evidence="4" id="KW-1185">Reference proteome</keyword>
<gene>
    <name evidence="3" type="ORF">EHS24_003607</name>
</gene>
<dbReference type="SUPFAM" id="SSF101596">
    <property type="entry name" value="Dextranase, N-terminal domain"/>
    <property type="match status" value="1"/>
</dbReference>
<feature type="signal peptide" evidence="1">
    <location>
        <begin position="1"/>
        <end position="20"/>
    </location>
</feature>
<feature type="chain" id="PRO_5019575218" description="Glycoside hydrolase family 49 N-terminal domain-containing protein" evidence="1">
    <location>
        <begin position="21"/>
        <end position="501"/>
    </location>
</feature>
<keyword evidence="1" id="KW-0732">Signal</keyword>
<accession>A0A427XEX0</accession>
<dbReference type="Gene3D" id="2.160.20.10">
    <property type="entry name" value="Single-stranded right-handed beta-helix, Pectin lyase-like"/>
    <property type="match status" value="1"/>
</dbReference>
<organism evidence="3 4">
    <name type="scientific">Apiotrichum porosum</name>
    <dbReference type="NCBI Taxonomy" id="105984"/>
    <lineage>
        <taxon>Eukaryota</taxon>
        <taxon>Fungi</taxon>
        <taxon>Dikarya</taxon>
        <taxon>Basidiomycota</taxon>
        <taxon>Agaricomycotina</taxon>
        <taxon>Tremellomycetes</taxon>
        <taxon>Trichosporonales</taxon>
        <taxon>Trichosporonaceae</taxon>
        <taxon>Apiotrichum</taxon>
    </lineage>
</organism>
<dbReference type="SUPFAM" id="SSF51126">
    <property type="entry name" value="Pectin lyase-like"/>
    <property type="match status" value="1"/>
</dbReference>
<feature type="domain" description="Glycoside hydrolase family 49 N-terminal" evidence="2">
    <location>
        <begin position="27"/>
        <end position="231"/>
    </location>
</feature>
<dbReference type="AlphaFoldDB" id="A0A427XEX0"/>
<name>A0A427XEX0_9TREE</name>
<dbReference type="GO" id="GO:0004553">
    <property type="term" value="F:hydrolase activity, hydrolyzing O-glycosyl compounds"/>
    <property type="evidence" value="ECO:0007669"/>
    <property type="project" value="InterPro"/>
</dbReference>
<comment type="caution">
    <text evidence="3">The sequence shown here is derived from an EMBL/GenBank/DDBJ whole genome shotgun (WGS) entry which is preliminary data.</text>
</comment>
<dbReference type="InterPro" id="IPR041402">
    <property type="entry name" value="B_solenoid_dext"/>
</dbReference>
<dbReference type="RefSeq" id="XP_028472444.1">
    <property type="nucleotide sequence ID" value="XM_028619270.1"/>
</dbReference>
<dbReference type="Pfam" id="PF17433">
    <property type="entry name" value="Glyco_hydro_49N"/>
    <property type="match status" value="1"/>
</dbReference>
<dbReference type="InterPro" id="IPR023226">
    <property type="entry name" value="Glyco_hydro_49_N_dom"/>
</dbReference>
<evidence type="ECO:0000313" key="4">
    <source>
        <dbReference type="Proteomes" id="UP000279236"/>
    </source>
</evidence>